<feature type="transmembrane region" description="Helical" evidence="5">
    <location>
        <begin position="66"/>
        <end position="84"/>
    </location>
</feature>
<dbReference type="Pfam" id="PF05154">
    <property type="entry name" value="TM2"/>
    <property type="match status" value="1"/>
</dbReference>
<gene>
    <name evidence="8" type="ORF">IAC04_02500</name>
</gene>
<evidence type="ECO:0000313" key="8">
    <source>
        <dbReference type="EMBL" id="HIZ85341.1"/>
    </source>
</evidence>
<reference evidence="8" key="1">
    <citation type="journal article" date="2021" name="PeerJ">
        <title>Extensive microbial diversity within the chicken gut microbiome revealed by metagenomics and culture.</title>
        <authorList>
            <person name="Gilroy R."/>
            <person name="Ravi A."/>
            <person name="Getino M."/>
            <person name="Pursley I."/>
            <person name="Horton D.L."/>
            <person name="Alikhan N.F."/>
            <person name="Baker D."/>
            <person name="Gharbi K."/>
            <person name="Hall N."/>
            <person name="Watson M."/>
            <person name="Adriaenssens E.M."/>
            <person name="Foster-Nyarko E."/>
            <person name="Jarju S."/>
            <person name="Secka A."/>
            <person name="Antonio M."/>
            <person name="Oren A."/>
            <person name="Chaudhuri R.R."/>
            <person name="La Ragione R."/>
            <person name="Hildebrand F."/>
            <person name="Pallen M.J."/>
        </authorList>
    </citation>
    <scope>NUCLEOTIDE SEQUENCE</scope>
    <source>
        <strain evidence="8">Gambia16-554</strain>
    </source>
</reference>
<feature type="transmembrane region" description="Helical" evidence="5">
    <location>
        <begin position="90"/>
        <end position="111"/>
    </location>
</feature>
<feature type="domain" description="DZANK-type" evidence="7">
    <location>
        <begin position="6"/>
        <end position="51"/>
    </location>
</feature>
<protein>
    <submittedName>
        <fullName evidence="8">TM2 domain-containing protein</fullName>
    </submittedName>
</protein>
<evidence type="ECO:0000256" key="4">
    <source>
        <dbReference type="ARBA" id="ARBA00023136"/>
    </source>
</evidence>
<sequence length="138" mass="15213">MALINCRECGQQISDSASVCPHCGATVVKEVFCSNCGAKMPQDMKYCPQCGCPNPASPEKYPKEKLVSGLLAIFLGGLGIHYFYLGKSTAGLITILLTLCTCGIWPFVMLIQGIIMLTMDEGDFNEKYYYTEKKFPLF</sequence>
<feature type="domain" description="TM2" evidence="6">
    <location>
        <begin position="63"/>
        <end position="111"/>
    </location>
</feature>
<comment type="subcellular location">
    <subcellularLocation>
        <location evidence="1">Membrane</location>
        <topology evidence="1">Multi-pass membrane protein</topology>
    </subcellularLocation>
</comment>
<dbReference type="Proteomes" id="UP000824115">
    <property type="component" value="Unassembled WGS sequence"/>
</dbReference>
<dbReference type="InterPro" id="IPR007829">
    <property type="entry name" value="TM2"/>
</dbReference>
<comment type="caution">
    <text evidence="8">The sequence shown here is derived from an EMBL/GenBank/DDBJ whole genome shotgun (WGS) entry which is preliminary data.</text>
</comment>
<evidence type="ECO:0000256" key="3">
    <source>
        <dbReference type="ARBA" id="ARBA00022989"/>
    </source>
</evidence>
<organism evidence="8 9">
    <name type="scientific">Candidatus Coprenecus stercoravium</name>
    <dbReference type="NCBI Taxonomy" id="2840735"/>
    <lineage>
        <taxon>Bacteria</taxon>
        <taxon>Pseudomonadati</taxon>
        <taxon>Bacteroidota</taxon>
        <taxon>Bacteroidia</taxon>
        <taxon>Bacteroidales</taxon>
        <taxon>Rikenellaceae</taxon>
        <taxon>Rikenellaceae incertae sedis</taxon>
        <taxon>Candidatus Coprenecus</taxon>
    </lineage>
</organism>
<dbReference type="InterPro" id="IPR025874">
    <property type="entry name" value="DZR"/>
</dbReference>
<evidence type="ECO:0000259" key="6">
    <source>
        <dbReference type="Pfam" id="PF05154"/>
    </source>
</evidence>
<evidence type="ECO:0000256" key="1">
    <source>
        <dbReference type="ARBA" id="ARBA00004141"/>
    </source>
</evidence>
<keyword evidence="2 5" id="KW-0812">Transmembrane</keyword>
<evidence type="ECO:0000256" key="5">
    <source>
        <dbReference type="SAM" id="Phobius"/>
    </source>
</evidence>
<dbReference type="GO" id="GO:0016020">
    <property type="term" value="C:membrane"/>
    <property type="evidence" value="ECO:0007669"/>
    <property type="project" value="UniProtKB-SubCell"/>
</dbReference>
<evidence type="ECO:0000259" key="7">
    <source>
        <dbReference type="Pfam" id="PF12773"/>
    </source>
</evidence>
<accession>A0A9D2K9W4</accession>
<reference evidence="8" key="2">
    <citation type="submission" date="2021-04" db="EMBL/GenBank/DDBJ databases">
        <authorList>
            <person name="Gilroy R."/>
        </authorList>
    </citation>
    <scope>NUCLEOTIDE SEQUENCE</scope>
    <source>
        <strain evidence="8">Gambia16-554</strain>
    </source>
</reference>
<keyword evidence="3 5" id="KW-1133">Transmembrane helix</keyword>
<evidence type="ECO:0000313" key="9">
    <source>
        <dbReference type="Proteomes" id="UP000824115"/>
    </source>
</evidence>
<dbReference type="AlphaFoldDB" id="A0A9D2K9W4"/>
<dbReference type="Pfam" id="PF12773">
    <property type="entry name" value="DZR"/>
    <property type="match status" value="1"/>
</dbReference>
<name>A0A9D2K9W4_9BACT</name>
<dbReference type="EMBL" id="DXAW01000045">
    <property type="protein sequence ID" value="HIZ85341.1"/>
    <property type="molecule type" value="Genomic_DNA"/>
</dbReference>
<keyword evidence="4 5" id="KW-0472">Membrane</keyword>
<evidence type="ECO:0000256" key="2">
    <source>
        <dbReference type="ARBA" id="ARBA00022692"/>
    </source>
</evidence>
<proteinExistence type="predicted"/>